<dbReference type="SMART" id="SM00195">
    <property type="entry name" value="DSPc"/>
    <property type="match status" value="1"/>
</dbReference>
<name>A0ABR0JBK5_9EURO</name>
<comment type="similarity">
    <text evidence="1">Belongs to the protein-tyrosine phosphatase family. Non-receptor class dual specificity subfamily.</text>
</comment>
<dbReference type="InterPro" id="IPR029021">
    <property type="entry name" value="Prot-tyrosine_phosphatase-like"/>
</dbReference>
<evidence type="ECO:0000256" key="1">
    <source>
        <dbReference type="ARBA" id="ARBA00008601"/>
    </source>
</evidence>
<dbReference type="Gene3D" id="3.90.190.10">
    <property type="entry name" value="Protein tyrosine phosphatase superfamily"/>
    <property type="match status" value="1"/>
</dbReference>
<feature type="domain" description="Tyrosine specific protein phosphatases" evidence="7">
    <location>
        <begin position="88"/>
        <end position="147"/>
    </location>
</feature>
<sequence>MASPEKVPSTTTAPLIPDKILPNLYISDIHTARAVLSPNYPAPNRPVIRYILSVIDGADRQPKVSPGNESKFVLKFINLRDVPTIDLLEVLQEACDFIKSSLANNDGGVLVHCQKGVSRSASVLIGFVMEEMDLDYDTALRYVRGGRSKIRPNSGFEKQLQLWHKLKYSIYEADGKTHKEEYVIWKCNNEEQIRALDVKGAKQRNDETKKS</sequence>
<gene>
    <name evidence="8" type="ORF">LTR69_005845</name>
</gene>
<keyword evidence="3" id="KW-0904">Protein phosphatase</keyword>
<evidence type="ECO:0000256" key="3">
    <source>
        <dbReference type="ARBA" id="ARBA00022912"/>
    </source>
</evidence>
<evidence type="ECO:0000256" key="2">
    <source>
        <dbReference type="ARBA" id="ARBA00022801"/>
    </source>
</evidence>
<dbReference type="PROSITE" id="PS50056">
    <property type="entry name" value="TYR_PHOSPHATASE_2"/>
    <property type="match status" value="1"/>
</dbReference>
<dbReference type="Proteomes" id="UP001345691">
    <property type="component" value="Unassembled WGS sequence"/>
</dbReference>
<dbReference type="SUPFAM" id="SSF52799">
    <property type="entry name" value="(Phosphotyrosine protein) phosphatases II"/>
    <property type="match status" value="1"/>
</dbReference>
<evidence type="ECO:0000256" key="5">
    <source>
        <dbReference type="ARBA" id="ARBA00048336"/>
    </source>
</evidence>
<dbReference type="PANTHER" id="PTHR45948">
    <property type="entry name" value="DUAL SPECIFICITY PROTEIN PHOSPHATASE DDB_G0269404-RELATED"/>
    <property type="match status" value="1"/>
</dbReference>
<evidence type="ECO:0000259" key="6">
    <source>
        <dbReference type="PROSITE" id="PS50054"/>
    </source>
</evidence>
<protein>
    <recommendedName>
        <fullName evidence="10">Protein-tyrosine-phosphatase</fullName>
    </recommendedName>
</protein>
<comment type="catalytic activity">
    <reaction evidence="5">
        <text>O-phospho-L-threonyl-[protein] + H2O = L-threonyl-[protein] + phosphate</text>
        <dbReference type="Rhea" id="RHEA:47004"/>
        <dbReference type="Rhea" id="RHEA-COMP:11060"/>
        <dbReference type="Rhea" id="RHEA-COMP:11605"/>
        <dbReference type="ChEBI" id="CHEBI:15377"/>
        <dbReference type="ChEBI" id="CHEBI:30013"/>
        <dbReference type="ChEBI" id="CHEBI:43474"/>
        <dbReference type="ChEBI" id="CHEBI:61977"/>
        <dbReference type="EC" id="3.1.3.16"/>
    </reaction>
</comment>
<dbReference type="CDD" id="cd14498">
    <property type="entry name" value="DSP"/>
    <property type="match status" value="1"/>
</dbReference>
<dbReference type="InterPro" id="IPR020422">
    <property type="entry name" value="TYR_PHOSPHATASE_DUAL_dom"/>
</dbReference>
<dbReference type="PANTHER" id="PTHR45948:SF2">
    <property type="entry name" value="DUAL SPECIFICITY PROTEIN PHOSPHATASE"/>
    <property type="match status" value="1"/>
</dbReference>
<dbReference type="PROSITE" id="PS50054">
    <property type="entry name" value="TYR_PHOSPHATASE_DUAL"/>
    <property type="match status" value="1"/>
</dbReference>
<evidence type="ECO:0000259" key="7">
    <source>
        <dbReference type="PROSITE" id="PS50056"/>
    </source>
</evidence>
<dbReference type="InterPro" id="IPR016130">
    <property type="entry name" value="Tyr_Pase_AS"/>
</dbReference>
<organism evidence="8 9">
    <name type="scientific">Exophiala sideris</name>
    <dbReference type="NCBI Taxonomy" id="1016849"/>
    <lineage>
        <taxon>Eukaryota</taxon>
        <taxon>Fungi</taxon>
        <taxon>Dikarya</taxon>
        <taxon>Ascomycota</taxon>
        <taxon>Pezizomycotina</taxon>
        <taxon>Eurotiomycetes</taxon>
        <taxon>Chaetothyriomycetidae</taxon>
        <taxon>Chaetothyriales</taxon>
        <taxon>Herpotrichiellaceae</taxon>
        <taxon>Exophiala</taxon>
    </lineage>
</organism>
<dbReference type="InterPro" id="IPR000387">
    <property type="entry name" value="Tyr_Pase_dom"/>
</dbReference>
<comment type="caution">
    <text evidence="8">The sequence shown here is derived from an EMBL/GenBank/DDBJ whole genome shotgun (WGS) entry which is preliminary data.</text>
</comment>
<keyword evidence="9" id="KW-1185">Reference proteome</keyword>
<proteinExistence type="inferred from homology"/>
<evidence type="ECO:0000256" key="4">
    <source>
        <dbReference type="ARBA" id="ARBA00047761"/>
    </source>
</evidence>
<comment type="catalytic activity">
    <reaction evidence="4">
        <text>O-phospho-L-seryl-[protein] + H2O = L-seryl-[protein] + phosphate</text>
        <dbReference type="Rhea" id="RHEA:20629"/>
        <dbReference type="Rhea" id="RHEA-COMP:9863"/>
        <dbReference type="Rhea" id="RHEA-COMP:11604"/>
        <dbReference type="ChEBI" id="CHEBI:15377"/>
        <dbReference type="ChEBI" id="CHEBI:29999"/>
        <dbReference type="ChEBI" id="CHEBI:43474"/>
        <dbReference type="ChEBI" id="CHEBI:83421"/>
        <dbReference type="EC" id="3.1.3.16"/>
    </reaction>
</comment>
<evidence type="ECO:0000313" key="9">
    <source>
        <dbReference type="Proteomes" id="UP001345691"/>
    </source>
</evidence>
<accession>A0ABR0JBK5</accession>
<evidence type="ECO:0000313" key="8">
    <source>
        <dbReference type="EMBL" id="KAK5060528.1"/>
    </source>
</evidence>
<dbReference type="PROSITE" id="PS00383">
    <property type="entry name" value="TYR_PHOSPHATASE_1"/>
    <property type="match status" value="1"/>
</dbReference>
<dbReference type="Pfam" id="PF00782">
    <property type="entry name" value="DSPc"/>
    <property type="match status" value="1"/>
</dbReference>
<dbReference type="InterPro" id="IPR000340">
    <property type="entry name" value="Dual-sp_phosphatase_cat-dom"/>
</dbReference>
<reference evidence="8 9" key="1">
    <citation type="submission" date="2023-08" db="EMBL/GenBank/DDBJ databases">
        <title>Black Yeasts Isolated from many extreme environments.</title>
        <authorList>
            <person name="Coleine C."/>
            <person name="Stajich J.E."/>
            <person name="Selbmann L."/>
        </authorList>
    </citation>
    <scope>NUCLEOTIDE SEQUENCE [LARGE SCALE GENOMIC DNA]</scope>
    <source>
        <strain evidence="8 9">CCFEE 6328</strain>
    </source>
</reference>
<keyword evidence="2" id="KW-0378">Hydrolase</keyword>
<evidence type="ECO:0008006" key="10">
    <source>
        <dbReference type="Google" id="ProtNLM"/>
    </source>
</evidence>
<feature type="domain" description="Tyrosine-protein phosphatase" evidence="6">
    <location>
        <begin position="16"/>
        <end position="169"/>
    </location>
</feature>
<dbReference type="EMBL" id="JAVRRF010000011">
    <property type="protein sequence ID" value="KAK5060528.1"/>
    <property type="molecule type" value="Genomic_DNA"/>
</dbReference>